<dbReference type="PANTHER" id="PTHR43249:SF1">
    <property type="entry name" value="D-GLUCOSIDE 3-DEHYDROGENASE"/>
    <property type="match status" value="1"/>
</dbReference>
<protein>
    <submittedName>
        <fullName evidence="2">Gfo/Idh/MocA family oxidoreductase</fullName>
    </submittedName>
</protein>
<evidence type="ECO:0000313" key="3">
    <source>
        <dbReference type="Proteomes" id="UP000476064"/>
    </source>
</evidence>
<dbReference type="Pfam" id="PF01408">
    <property type="entry name" value="GFO_IDH_MocA"/>
    <property type="match status" value="1"/>
</dbReference>
<dbReference type="GO" id="GO:0000166">
    <property type="term" value="F:nucleotide binding"/>
    <property type="evidence" value="ECO:0007669"/>
    <property type="project" value="InterPro"/>
</dbReference>
<proteinExistence type="predicted"/>
<keyword evidence="3" id="KW-1185">Reference proteome</keyword>
<dbReference type="SUPFAM" id="SSF55347">
    <property type="entry name" value="Glyceraldehyde-3-phosphate dehydrogenase-like, C-terminal domain"/>
    <property type="match status" value="1"/>
</dbReference>
<dbReference type="KEGG" id="plyc:GXP70_24535"/>
<dbReference type="Proteomes" id="UP000476064">
    <property type="component" value="Chromosome"/>
</dbReference>
<dbReference type="InterPro" id="IPR052515">
    <property type="entry name" value="Gfo/Idh/MocA_Oxidoreductase"/>
</dbReference>
<dbReference type="Gene3D" id="3.40.50.720">
    <property type="entry name" value="NAD(P)-binding Rossmann-like Domain"/>
    <property type="match status" value="1"/>
</dbReference>
<organism evidence="2 3">
    <name type="scientific">Paenibacillus lycopersici</name>
    <dbReference type="NCBI Taxonomy" id="2704462"/>
    <lineage>
        <taxon>Bacteria</taxon>
        <taxon>Bacillati</taxon>
        <taxon>Bacillota</taxon>
        <taxon>Bacilli</taxon>
        <taxon>Bacillales</taxon>
        <taxon>Paenibacillaceae</taxon>
        <taxon>Paenibacillus</taxon>
    </lineage>
</organism>
<evidence type="ECO:0000313" key="2">
    <source>
        <dbReference type="EMBL" id="QHT62833.1"/>
    </source>
</evidence>
<feature type="domain" description="Gfo/Idh/MocA-like oxidoreductase N-terminal" evidence="1">
    <location>
        <begin position="7"/>
        <end position="102"/>
    </location>
</feature>
<dbReference type="AlphaFoldDB" id="A0A6C0G424"/>
<accession>A0A6C0G424</accession>
<name>A0A6C0G424_9BACL</name>
<evidence type="ECO:0000259" key="1">
    <source>
        <dbReference type="Pfam" id="PF01408"/>
    </source>
</evidence>
<sequence>MIYRDHPDVEDVGICDLDEKLLNGYGQLFGFERRHASLNEVLECGYYDAVHLVTPIHSHASMSVDVLNAGLHCACTVPAATTIDELHAIVKAQRTSGKNYMMMETAVYTRQFLYVQERYARGEFGRIQFLEGSHYQDMENWPAYWMGLPPMHYATHAIAPLLALTGTRAVKVHCFGSGVMREELQQQYGNPFPVETAIFQLDKDELSAEVTRSLFHVARSYIENFQVYGEQRSFEWHMEEDAPVIFAVEGEGRGRGRNIRHDVIHAQDRQDLLPAAIAGYTNEHTGFDPANPHQSVKQGGGHHGSHPHMVHEFIGSIRDNRKPWIDAVTAANWTAPGICAHESALRGGAEIIVPLFG</sequence>
<dbReference type="SUPFAM" id="SSF51735">
    <property type="entry name" value="NAD(P)-binding Rossmann-fold domains"/>
    <property type="match status" value="1"/>
</dbReference>
<gene>
    <name evidence="2" type="ORF">GXP70_24535</name>
</gene>
<dbReference type="EMBL" id="CP048209">
    <property type="protein sequence ID" value="QHT62833.1"/>
    <property type="molecule type" value="Genomic_DNA"/>
</dbReference>
<dbReference type="InterPro" id="IPR000683">
    <property type="entry name" value="Gfo/Idh/MocA-like_OxRdtase_N"/>
</dbReference>
<dbReference type="InterPro" id="IPR036291">
    <property type="entry name" value="NAD(P)-bd_dom_sf"/>
</dbReference>
<dbReference type="PANTHER" id="PTHR43249">
    <property type="entry name" value="UDP-N-ACETYL-2-AMINO-2-DEOXY-D-GLUCURONATE OXIDASE"/>
    <property type="match status" value="1"/>
</dbReference>
<dbReference type="RefSeq" id="WP_162359264.1">
    <property type="nucleotide sequence ID" value="NZ_CP048209.1"/>
</dbReference>
<reference evidence="2 3" key="1">
    <citation type="submission" date="2020-01" db="EMBL/GenBank/DDBJ databases">
        <title>Paenibacillus sp. nov., isolated from tomato rhizosphere.</title>
        <authorList>
            <person name="Weon H.-Y."/>
            <person name="Lee S.A."/>
        </authorList>
    </citation>
    <scope>NUCLEOTIDE SEQUENCE [LARGE SCALE GENOMIC DNA]</scope>
    <source>
        <strain evidence="2 3">12200R-189</strain>
    </source>
</reference>
<dbReference type="Gene3D" id="3.30.360.10">
    <property type="entry name" value="Dihydrodipicolinate Reductase, domain 2"/>
    <property type="match status" value="1"/>
</dbReference>